<feature type="domain" description="Lipoyl-binding" evidence="4">
    <location>
        <begin position="4"/>
        <end position="78"/>
    </location>
</feature>
<dbReference type="InterPro" id="IPR000089">
    <property type="entry name" value="Biotin_lipoyl"/>
</dbReference>
<keyword evidence="6" id="KW-1185">Reference proteome</keyword>
<evidence type="ECO:0000259" key="4">
    <source>
        <dbReference type="PROSITE" id="PS50968"/>
    </source>
</evidence>
<dbReference type="GO" id="GO:0006086">
    <property type="term" value="P:pyruvate decarboxylation to acetyl-CoA"/>
    <property type="evidence" value="ECO:0007669"/>
    <property type="project" value="TreeGrafter"/>
</dbReference>
<dbReference type="PANTHER" id="PTHR43178">
    <property type="entry name" value="DIHYDROLIPOAMIDE ACETYLTRANSFERASE COMPONENT OF PYRUVATE DEHYDROGENASE COMPLEX"/>
    <property type="match status" value="1"/>
</dbReference>
<dbReference type="HOGENOM" id="CLU_016733_8_3_11"/>
<dbReference type="SUPFAM" id="SSF51230">
    <property type="entry name" value="Single hybrid motif"/>
    <property type="match status" value="1"/>
</dbReference>
<comment type="cofactor">
    <cofactor evidence="1">
        <name>(R)-lipoate</name>
        <dbReference type="ChEBI" id="CHEBI:83088"/>
    </cofactor>
</comment>
<dbReference type="InterPro" id="IPR050743">
    <property type="entry name" value="2-oxoacid_DH_E2_comp"/>
</dbReference>
<evidence type="ECO:0000256" key="3">
    <source>
        <dbReference type="ARBA" id="ARBA00023315"/>
    </source>
</evidence>
<dbReference type="GO" id="GO:0031405">
    <property type="term" value="F:lipoic acid binding"/>
    <property type="evidence" value="ECO:0007669"/>
    <property type="project" value="TreeGrafter"/>
</dbReference>
<dbReference type="STRING" id="1032480.MLP_40490"/>
<evidence type="ECO:0000256" key="1">
    <source>
        <dbReference type="ARBA" id="ARBA00001938"/>
    </source>
</evidence>
<dbReference type="KEGG" id="mph:MLP_40490"/>
<dbReference type="EMBL" id="AP012204">
    <property type="protein sequence ID" value="BAK37063.1"/>
    <property type="molecule type" value="Genomic_DNA"/>
</dbReference>
<proteinExistence type="predicted"/>
<organism evidence="5 6">
    <name type="scientific">Microlunatus phosphovorus (strain ATCC 700054 / DSM 10555 / JCM 9379 / NBRC 101784 / NCIMB 13414 / VKM Ac-1990 / NM-1)</name>
    <dbReference type="NCBI Taxonomy" id="1032480"/>
    <lineage>
        <taxon>Bacteria</taxon>
        <taxon>Bacillati</taxon>
        <taxon>Actinomycetota</taxon>
        <taxon>Actinomycetes</taxon>
        <taxon>Propionibacteriales</taxon>
        <taxon>Propionibacteriaceae</taxon>
        <taxon>Microlunatus</taxon>
    </lineage>
</organism>
<name>F5XR41_MICPN</name>
<evidence type="ECO:0000313" key="5">
    <source>
        <dbReference type="EMBL" id="BAK37063.1"/>
    </source>
</evidence>
<accession>F5XR41</accession>
<dbReference type="Proteomes" id="UP000007947">
    <property type="component" value="Chromosome"/>
</dbReference>
<dbReference type="PANTHER" id="PTHR43178:SF2">
    <property type="entry name" value="DIHYDROLIPOYLLYSINE-RESIDUE ACETYLTRANSFERASE COMPONENT OF PYRUVATE DEHYDROGENASE COMPLEX"/>
    <property type="match status" value="1"/>
</dbReference>
<dbReference type="InterPro" id="IPR011053">
    <property type="entry name" value="Single_hybrid_motif"/>
</dbReference>
<dbReference type="PROSITE" id="PS50968">
    <property type="entry name" value="BIOTINYL_LIPOYL"/>
    <property type="match status" value="1"/>
</dbReference>
<evidence type="ECO:0000313" key="6">
    <source>
        <dbReference type="Proteomes" id="UP000007947"/>
    </source>
</evidence>
<dbReference type="GO" id="GO:0005737">
    <property type="term" value="C:cytoplasm"/>
    <property type="evidence" value="ECO:0007669"/>
    <property type="project" value="TreeGrafter"/>
</dbReference>
<keyword evidence="2" id="KW-0808">Transferase</keyword>
<dbReference type="AlphaFoldDB" id="F5XR41"/>
<dbReference type="eggNOG" id="COG0508">
    <property type="taxonomic scope" value="Bacteria"/>
</dbReference>
<dbReference type="Gene3D" id="2.40.50.100">
    <property type="match status" value="1"/>
</dbReference>
<protein>
    <submittedName>
        <fullName evidence="5">Putative biotinylated protein</fullName>
    </submittedName>
</protein>
<dbReference type="RefSeq" id="WP_013864902.1">
    <property type="nucleotide sequence ID" value="NC_015635.1"/>
</dbReference>
<dbReference type="CDD" id="cd06849">
    <property type="entry name" value="lipoyl_domain"/>
    <property type="match status" value="1"/>
</dbReference>
<gene>
    <name evidence="5" type="ordered locus">MLP_40490</name>
</gene>
<dbReference type="FunFam" id="2.40.50.100:FF:000009">
    <property type="entry name" value="Acetyltransferase component of pyruvate dehydrogenase complex"/>
    <property type="match status" value="1"/>
</dbReference>
<evidence type="ECO:0000256" key="2">
    <source>
        <dbReference type="ARBA" id="ARBA00022679"/>
    </source>
</evidence>
<dbReference type="GO" id="GO:0016407">
    <property type="term" value="F:acetyltransferase activity"/>
    <property type="evidence" value="ECO:0007669"/>
    <property type="project" value="TreeGrafter"/>
</dbReference>
<keyword evidence="3" id="KW-0012">Acyltransferase</keyword>
<dbReference type="Pfam" id="PF00364">
    <property type="entry name" value="Biotin_lipoyl"/>
    <property type="match status" value="1"/>
</dbReference>
<reference evidence="5 6" key="1">
    <citation type="submission" date="2011-05" db="EMBL/GenBank/DDBJ databases">
        <title>Whole genome sequence of Microlunatus phosphovorus NM-1.</title>
        <authorList>
            <person name="Hosoyama A."/>
            <person name="Sasaki K."/>
            <person name="Harada T."/>
            <person name="Igarashi R."/>
            <person name="Kawakoshi A."/>
            <person name="Sasagawa M."/>
            <person name="Fukada J."/>
            <person name="Nakamura S."/>
            <person name="Katano Y."/>
            <person name="Hanada S."/>
            <person name="Kamagata Y."/>
            <person name="Nakamura N."/>
            <person name="Yamazaki S."/>
            <person name="Fujita N."/>
        </authorList>
    </citation>
    <scope>NUCLEOTIDE SEQUENCE [LARGE SCALE GENOMIC DNA]</scope>
    <source>
        <strain evidence="6">ATCC 700054 / DSM 10555 / JCM 9379 / NBRC 101784 / NCIMB 13414 / VKM Ac-1990 / NM-1</strain>
    </source>
</reference>
<sequence>MSSVIEVKVPDIGDYQNLPVIEVVVKIGDTVDKDDPLITLESDNMMIEVPSSAAGMIKEIKTKVGDNVSEGSLILVLDALDATPVSTYSGQLS</sequence>
<dbReference type="OrthoDB" id="9805770at2"/>